<dbReference type="AlphaFoldDB" id="A0A3D8PF91"/>
<dbReference type="SUPFAM" id="SSF74650">
    <property type="entry name" value="Galactose mutarotase-like"/>
    <property type="match status" value="1"/>
</dbReference>
<comment type="caution">
    <text evidence="1">The sequence shown here is derived from an EMBL/GenBank/DDBJ whole genome shotgun (WGS) entry which is preliminary data.</text>
</comment>
<proteinExistence type="predicted"/>
<dbReference type="EMBL" id="QFCQ01000003">
    <property type="protein sequence ID" value="RDW14734.1"/>
    <property type="molecule type" value="Genomic_DNA"/>
</dbReference>
<dbReference type="GO" id="GO:0005975">
    <property type="term" value="P:carbohydrate metabolic process"/>
    <property type="evidence" value="ECO:0007669"/>
    <property type="project" value="InterPro"/>
</dbReference>
<evidence type="ECO:0000313" key="1">
    <source>
        <dbReference type="EMBL" id="RDW14734.1"/>
    </source>
</evidence>
<dbReference type="InterPro" id="IPR008183">
    <property type="entry name" value="Aldose_1/G6P_1-epimerase"/>
</dbReference>
<dbReference type="InterPro" id="IPR011013">
    <property type="entry name" value="Gal_mutarotase_sf_dom"/>
</dbReference>
<dbReference type="GO" id="GO:0030246">
    <property type="term" value="F:carbohydrate binding"/>
    <property type="evidence" value="ECO:0007669"/>
    <property type="project" value="InterPro"/>
</dbReference>
<dbReference type="GO" id="GO:0016853">
    <property type="term" value="F:isomerase activity"/>
    <property type="evidence" value="ECO:0007669"/>
    <property type="project" value="InterPro"/>
</dbReference>
<dbReference type="Gene3D" id="2.70.98.10">
    <property type="match status" value="1"/>
</dbReference>
<keyword evidence="2" id="KW-1185">Reference proteome</keyword>
<evidence type="ECO:0000313" key="2">
    <source>
        <dbReference type="Proteomes" id="UP000256679"/>
    </source>
</evidence>
<evidence type="ECO:0008006" key="3">
    <source>
        <dbReference type="Google" id="ProtNLM"/>
    </source>
</evidence>
<dbReference type="Proteomes" id="UP000256679">
    <property type="component" value="Unassembled WGS sequence"/>
</dbReference>
<sequence>MVGDIMLNLQDLALVLRPSWGGRVLSLTWRGQPILSPMQGAEGVFDGRNWPKGGAYPLFPFHNRIPLGRFSYRGRDVRLPVHPQEPNAVHGHAHQQPWHMVDAGDTAAELAYQDAGDGAWPWAFTASQCFRLRHDGLELLLSIRNQADEPMPAGLGWHPFFAKALRISSDAGREWTMGADFLPSGVWHLAGTEGAGTRYLSDWSRVDLTLSSGLRVTMRASGLSHLVIHDPERAYSCVEPVSHLANSINLYPHRAADNLADLVPGGLLQARISLAFRSLQAPPQ</sequence>
<gene>
    <name evidence="1" type="ORF">DIE28_00950</name>
</gene>
<name>A0A3D8PF91_9RHOB</name>
<organism evidence="1 2">
    <name type="scientific">Paracoccus thiocyanatus</name>
    <dbReference type="NCBI Taxonomy" id="34006"/>
    <lineage>
        <taxon>Bacteria</taxon>
        <taxon>Pseudomonadati</taxon>
        <taxon>Pseudomonadota</taxon>
        <taxon>Alphaproteobacteria</taxon>
        <taxon>Rhodobacterales</taxon>
        <taxon>Paracoccaceae</taxon>
        <taxon>Paracoccus</taxon>
    </lineage>
</organism>
<protein>
    <recommendedName>
        <fullName evidence="3">Aldose 1-epimerase</fullName>
    </recommendedName>
</protein>
<accession>A0A3D8PF91</accession>
<dbReference type="Pfam" id="PF01263">
    <property type="entry name" value="Aldose_epim"/>
    <property type="match status" value="1"/>
</dbReference>
<reference evidence="1 2" key="1">
    <citation type="submission" date="2018-05" db="EMBL/GenBank/DDBJ databases">
        <title>Whole genome sequencing of Paracoccus thiocyanatus SST.</title>
        <authorList>
            <person name="Ghosh W."/>
            <person name="Rameez M.J."/>
            <person name="Roy C."/>
        </authorList>
    </citation>
    <scope>NUCLEOTIDE SEQUENCE [LARGE SCALE GENOMIC DNA]</scope>
    <source>
        <strain evidence="1 2">SST</strain>
    </source>
</reference>
<dbReference type="InterPro" id="IPR014718">
    <property type="entry name" value="GH-type_carb-bd"/>
</dbReference>